<reference evidence="2" key="1">
    <citation type="submission" date="2020-05" db="EMBL/GenBank/DDBJ databases">
        <authorList>
            <person name="Chiriac C."/>
            <person name="Salcher M."/>
            <person name="Ghai R."/>
            <person name="Kavagutti S V."/>
        </authorList>
    </citation>
    <scope>NUCLEOTIDE SEQUENCE</scope>
</reference>
<dbReference type="AlphaFoldDB" id="A0A6J6DS10"/>
<feature type="region of interest" description="Disordered" evidence="1">
    <location>
        <begin position="140"/>
        <end position="159"/>
    </location>
</feature>
<dbReference type="EMBL" id="CAEZTG010000078">
    <property type="protein sequence ID" value="CAB4567070.1"/>
    <property type="molecule type" value="Genomic_DNA"/>
</dbReference>
<dbReference type="AntiFam" id="ANF00142">
    <property type="entry name" value="Shadow ORF (opposite yadG)"/>
</dbReference>
<organism evidence="2">
    <name type="scientific">freshwater metagenome</name>
    <dbReference type="NCBI Taxonomy" id="449393"/>
    <lineage>
        <taxon>unclassified sequences</taxon>
        <taxon>metagenomes</taxon>
        <taxon>ecological metagenomes</taxon>
    </lineage>
</organism>
<evidence type="ECO:0000256" key="1">
    <source>
        <dbReference type="SAM" id="MobiDB-lite"/>
    </source>
</evidence>
<protein>
    <submittedName>
        <fullName evidence="2">Unannotated protein</fullName>
    </submittedName>
</protein>
<accession>A0A6J6DS10</accession>
<evidence type="ECO:0000313" key="2">
    <source>
        <dbReference type="EMBL" id="CAB4567070.1"/>
    </source>
</evidence>
<sequence>MADHDGTTSESLEAIFKCTQRVDIEVVGGFVEKQNVSATSEDLGEVNTVAFAARENADLLLLIRAFEVERSDIGATVHFASTELHYFVAVGDFLVDRLLGIKDVSTLIDIGEIDGGADLERTAIGFFAAGEHAEQCGLTGAVGPDDADDASAGQREGKVLNEKSVAESLRDAFGLDDDIAEALA</sequence>
<name>A0A6J6DS10_9ZZZZ</name>
<gene>
    <name evidence="2" type="ORF">UFOPK1603_00943</name>
</gene>
<proteinExistence type="predicted"/>